<dbReference type="Pfam" id="PF13699">
    <property type="entry name" value="eCIS_core"/>
    <property type="match status" value="1"/>
</dbReference>
<sequence length="543" mass="57744">MSERTIAVQPKAPSSAFNASRNALMQRQCTCGIHIVGGGECATCSKIKSGMQRKLTIGSSNDPLELEADRVADKVMAAPSHANISVAPLRIQRYAGPAAGDAGTAPASVDRALANPGRPLEPALQQDMGRRFGHDFSQVRVHSSTDAEQSTRDVNAKAYTVGNNIVFGAGQFVPGTQEGRRLIAHELTHVVQQSANPALLQRAENDTVPGCAVLTDTQSDVDTKVNATLASARATARVPPAGLSVAQGVVTALATNTQPGRSAIEVWASTLPTAKASQPAQSATKYAGVTYRLWSQTSFPILNPTMKINGICVGSDKLGHFFQQGMTYLTTQASSGRAAAEEESERSEGGGYGLFSTGVFSNADQEANRQGGRFYSELIATPTMSFSIARYISSRWSEVENPNFYEESVGHQVWANTLSGYWTGQSLDTSVAPAKSFNEVWMGELNATTTGAVTGRFSVGGRNLGNIRNGVIGYNTTTVKGENPVLGNTSLSPISGIHISFDWTLDSNSGKGFLDSRGERNLVGRWGRGTSDTDRGAWDIRRS</sequence>
<keyword evidence="3" id="KW-1185">Reference proteome</keyword>
<evidence type="ECO:0000313" key="2">
    <source>
        <dbReference type="EMBL" id="TCV86754.1"/>
    </source>
</evidence>
<protein>
    <submittedName>
        <fullName evidence="2">Uncharacterized protein DUF4157</fullName>
    </submittedName>
</protein>
<comment type="caution">
    <text evidence="2">The sequence shown here is derived from an EMBL/GenBank/DDBJ whole genome shotgun (WGS) entry which is preliminary data.</text>
</comment>
<dbReference type="InterPro" id="IPR025295">
    <property type="entry name" value="eCIS_core_dom"/>
</dbReference>
<feature type="domain" description="eCIS core" evidence="1">
    <location>
        <begin position="119"/>
        <end position="195"/>
    </location>
</feature>
<evidence type="ECO:0000313" key="3">
    <source>
        <dbReference type="Proteomes" id="UP000295367"/>
    </source>
</evidence>
<accession>A0A4R3Y852</accession>
<gene>
    <name evidence="2" type="ORF">EDC63_106115</name>
</gene>
<evidence type="ECO:0000259" key="1">
    <source>
        <dbReference type="Pfam" id="PF13699"/>
    </source>
</evidence>
<dbReference type="Proteomes" id="UP000295367">
    <property type="component" value="Unassembled WGS sequence"/>
</dbReference>
<name>A0A4R3Y852_9PROT</name>
<organism evidence="2 3">
    <name type="scientific">Sulfurirhabdus autotrophica</name>
    <dbReference type="NCBI Taxonomy" id="1706046"/>
    <lineage>
        <taxon>Bacteria</taxon>
        <taxon>Pseudomonadati</taxon>
        <taxon>Pseudomonadota</taxon>
        <taxon>Betaproteobacteria</taxon>
        <taxon>Nitrosomonadales</taxon>
        <taxon>Sulfuricellaceae</taxon>
        <taxon>Sulfurirhabdus</taxon>
    </lineage>
</organism>
<dbReference type="RefSeq" id="WP_223248483.1">
    <property type="nucleotide sequence ID" value="NZ_BHVT01000076.1"/>
</dbReference>
<proteinExistence type="predicted"/>
<reference evidence="2 3" key="1">
    <citation type="submission" date="2019-03" db="EMBL/GenBank/DDBJ databases">
        <title>Genomic Encyclopedia of Type Strains, Phase IV (KMG-IV): sequencing the most valuable type-strain genomes for metagenomic binning, comparative biology and taxonomic classification.</title>
        <authorList>
            <person name="Goeker M."/>
        </authorList>
    </citation>
    <scope>NUCLEOTIDE SEQUENCE [LARGE SCALE GENOMIC DNA]</scope>
    <source>
        <strain evidence="2 3">DSM 100309</strain>
    </source>
</reference>
<dbReference type="AlphaFoldDB" id="A0A4R3Y852"/>
<dbReference type="EMBL" id="SMCO01000006">
    <property type="protein sequence ID" value="TCV86754.1"/>
    <property type="molecule type" value="Genomic_DNA"/>
</dbReference>